<organism evidence="2 3">
    <name type="scientific">Fluctibacter halophilus</name>
    <dbReference type="NCBI Taxonomy" id="226011"/>
    <lineage>
        <taxon>Bacteria</taxon>
        <taxon>Pseudomonadati</taxon>
        <taxon>Pseudomonadota</taxon>
        <taxon>Gammaproteobacteria</taxon>
        <taxon>Alteromonadales</taxon>
        <taxon>Alteromonadaceae</taxon>
        <taxon>Fluctibacter</taxon>
    </lineage>
</organism>
<comment type="caution">
    <text evidence="2">The sequence shown here is derived from an EMBL/GenBank/DDBJ whole genome shotgun (WGS) entry which is preliminary data.</text>
</comment>
<reference evidence="2 3" key="1">
    <citation type="submission" date="2021-10" db="EMBL/GenBank/DDBJ databases">
        <title>Draft genome of Aestuariibacter halophilus JC2043.</title>
        <authorList>
            <person name="Emsley S.A."/>
            <person name="Pfannmuller K.M."/>
            <person name="Ushijima B."/>
            <person name="Saw J.H."/>
            <person name="Videau P."/>
        </authorList>
    </citation>
    <scope>NUCLEOTIDE SEQUENCE [LARGE SCALE GENOMIC DNA]</scope>
    <source>
        <strain evidence="2 3">JC2043</strain>
    </source>
</reference>
<sequence>MSEHRLLQCANATMLFSLLAFIASVVLSYRFESQLPLLLVTTLHVSQMLLAGVFKVAYVVRLVTQKQLGLVVR</sequence>
<dbReference type="Proteomes" id="UP001520878">
    <property type="component" value="Unassembled WGS sequence"/>
</dbReference>
<evidence type="ECO:0000256" key="1">
    <source>
        <dbReference type="SAM" id="Phobius"/>
    </source>
</evidence>
<evidence type="ECO:0000313" key="3">
    <source>
        <dbReference type="Proteomes" id="UP001520878"/>
    </source>
</evidence>
<keyword evidence="1" id="KW-0812">Transmembrane</keyword>
<evidence type="ECO:0000313" key="2">
    <source>
        <dbReference type="EMBL" id="MCC2615908.1"/>
    </source>
</evidence>
<proteinExistence type="predicted"/>
<keyword evidence="1" id="KW-1133">Transmembrane helix</keyword>
<feature type="transmembrane region" description="Helical" evidence="1">
    <location>
        <begin position="12"/>
        <end position="31"/>
    </location>
</feature>
<name>A0ABS8G5Y9_9ALTE</name>
<keyword evidence="1" id="KW-0472">Membrane</keyword>
<keyword evidence="3" id="KW-1185">Reference proteome</keyword>
<dbReference type="RefSeq" id="WP_229158295.1">
    <property type="nucleotide sequence ID" value="NZ_JAJEWP010000001.1"/>
</dbReference>
<dbReference type="EMBL" id="JAJEWP010000001">
    <property type="protein sequence ID" value="MCC2615908.1"/>
    <property type="molecule type" value="Genomic_DNA"/>
</dbReference>
<feature type="transmembrane region" description="Helical" evidence="1">
    <location>
        <begin position="37"/>
        <end position="60"/>
    </location>
</feature>
<protein>
    <submittedName>
        <fullName evidence="2">Uncharacterized protein</fullName>
    </submittedName>
</protein>
<accession>A0ABS8G5Y9</accession>
<gene>
    <name evidence="2" type="ORF">LJ739_06615</name>
</gene>